<proteinExistence type="predicted"/>
<reference evidence="2" key="1">
    <citation type="submission" date="2015-02" db="EMBL/GenBank/DDBJ databases">
        <title>A novel member of the family Ruminococcaceae isolated from human feces.</title>
        <authorList>
            <person name="Shkoporov A.N."/>
            <person name="Chaplin A.V."/>
            <person name="Motuzova O.V."/>
            <person name="Kafarskaia L.I."/>
            <person name="Khokhlova E.V."/>
            <person name="Efimov B.A."/>
        </authorList>
    </citation>
    <scope>NUCLEOTIDE SEQUENCE [LARGE SCALE GENOMIC DNA]</scope>
    <source>
        <strain evidence="2">585-1</strain>
    </source>
</reference>
<dbReference type="InterPro" id="IPR024559">
    <property type="entry name" value="DUF3846"/>
</dbReference>
<name>A0A0D8IVI5_9FIRM</name>
<feature type="domain" description="DUF3846" evidence="1">
    <location>
        <begin position="1"/>
        <end position="96"/>
    </location>
</feature>
<gene>
    <name evidence="2" type="ORF">TQ39_17760</name>
</gene>
<accession>A0A0D8IVI5</accession>
<evidence type="ECO:0000259" key="1">
    <source>
        <dbReference type="Pfam" id="PF12957"/>
    </source>
</evidence>
<comment type="caution">
    <text evidence="2">The sequence shown here is derived from an EMBL/GenBank/DDBJ whole genome shotgun (WGS) entry which is preliminary data.</text>
</comment>
<dbReference type="EMBL" id="JXXK01000040">
    <property type="protein sequence ID" value="KJF38504.1"/>
    <property type="molecule type" value="Genomic_DNA"/>
</dbReference>
<sequence>MKVLIVEPGYSPYEADIENTPTALTAILESEQYTAAFPFDNTVIAAVYGGDAEKPYNRTLGSIGLVQGRFIVCGSRRGRFVGLTREQAQRYSRRLHFPEKFEERDGRLYSLPCDPKIKPKDERLGDPGRFSFFER</sequence>
<organism evidence="2 3">
    <name type="scientific">Ruthenibacterium lactatiformans</name>
    <dbReference type="NCBI Taxonomy" id="1550024"/>
    <lineage>
        <taxon>Bacteria</taxon>
        <taxon>Bacillati</taxon>
        <taxon>Bacillota</taxon>
        <taxon>Clostridia</taxon>
        <taxon>Eubacteriales</taxon>
        <taxon>Oscillospiraceae</taxon>
        <taxon>Ruthenibacterium</taxon>
    </lineage>
</organism>
<evidence type="ECO:0000313" key="2">
    <source>
        <dbReference type="EMBL" id="KJF38504.1"/>
    </source>
</evidence>
<protein>
    <recommendedName>
        <fullName evidence="1">DUF3846 domain-containing protein</fullName>
    </recommendedName>
</protein>
<dbReference type="AlphaFoldDB" id="A0A0D8IVI5"/>
<dbReference type="GeneID" id="42858387"/>
<dbReference type="Pfam" id="PF12957">
    <property type="entry name" value="DUF3846"/>
    <property type="match status" value="1"/>
</dbReference>
<evidence type="ECO:0000313" key="3">
    <source>
        <dbReference type="Proteomes" id="UP000032483"/>
    </source>
</evidence>
<keyword evidence="3" id="KW-1185">Reference proteome</keyword>
<dbReference type="RefSeq" id="WP_009322620.1">
    <property type="nucleotide sequence ID" value="NZ_DAWBJP010000097.1"/>
</dbReference>
<dbReference type="Proteomes" id="UP000032483">
    <property type="component" value="Unassembled WGS sequence"/>
</dbReference>